<dbReference type="NCBIfam" id="TIGR00135">
    <property type="entry name" value="gatC"/>
    <property type="match status" value="1"/>
</dbReference>
<dbReference type="AlphaFoldDB" id="A0A645DSM0"/>
<sequence>MAKNTVSSSLVKHISDLANIPITDKESEVLASAFEETLDVVDQLKKADVSGVETTHQITNFKNRDREDLVDHSREFTQEEALANAPHQYQGYFVVPQVLQNKDS</sequence>
<dbReference type="GO" id="GO:0070681">
    <property type="term" value="P:glutaminyl-tRNAGln biosynthesis via transamidation"/>
    <property type="evidence" value="ECO:0007669"/>
    <property type="project" value="TreeGrafter"/>
</dbReference>
<reference evidence="1" key="1">
    <citation type="submission" date="2019-08" db="EMBL/GenBank/DDBJ databases">
        <authorList>
            <person name="Kucharzyk K."/>
            <person name="Murdoch R.W."/>
            <person name="Higgins S."/>
            <person name="Loffler F."/>
        </authorList>
    </citation>
    <scope>NUCLEOTIDE SEQUENCE</scope>
</reference>
<dbReference type="GO" id="GO:0006450">
    <property type="term" value="P:regulation of translational fidelity"/>
    <property type="evidence" value="ECO:0007669"/>
    <property type="project" value="InterPro"/>
</dbReference>
<name>A0A645DSM0_9ZZZZ</name>
<dbReference type="InterPro" id="IPR036113">
    <property type="entry name" value="Asp/Glu-ADT_sf_sub_c"/>
</dbReference>
<comment type="caution">
    <text evidence="1">The sequence shown here is derived from an EMBL/GenBank/DDBJ whole genome shotgun (WGS) entry which is preliminary data.</text>
</comment>
<gene>
    <name evidence="1" type="primary">gatC_21</name>
    <name evidence="1" type="ORF">SDC9_139446</name>
</gene>
<protein>
    <submittedName>
        <fullName evidence="1">Aspartyl/glutamyl-tRNA(Asn/Gln) amidotransferase subunit C</fullName>
        <ecNumber evidence="1">6.3.5.-</ecNumber>
    </submittedName>
</protein>
<organism evidence="1">
    <name type="scientific">bioreactor metagenome</name>
    <dbReference type="NCBI Taxonomy" id="1076179"/>
    <lineage>
        <taxon>unclassified sequences</taxon>
        <taxon>metagenomes</taxon>
        <taxon>ecological metagenomes</taxon>
    </lineage>
</organism>
<accession>A0A645DSM0</accession>
<proteinExistence type="inferred from homology"/>
<dbReference type="SUPFAM" id="SSF141000">
    <property type="entry name" value="Glu-tRNAGln amidotransferase C subunit"/>
    <property type="match status" value="1"/>
</dbReference>
<keyword evidence="1" id="KW-0436">Ligase</keyword>
<keyword evidence="1" id="KW-0808">Transferase</keyword>
<dbReference type="EC" id="6.3.5.-" evidence="1"/>
<dbReference type="GO" id="GO:0016874">
    <property type="term" value="F:ligase activity"/>
    <property type="evidence" value="ECO:0007669"/>
    <property type="project" value="UniProtKB-KW"/>
</dbReference>
<dbReference type="HAMAP" id="MF_00122">
    <property type="entry name" value="GatC"/>
    <property type="match status" value="1"/>
</dbReference>
<dbReference type="GO" id="GO:0016740">
    <property type="term" value="F:transferase activity"/>
    <property type="evidence" value="ECO:0007669"/>
    <property type="project" value="UniProtKB-KW"/>
</dbReference>
<dbReference type="PANTHER" id="PTHR15004:SF0">
    <property type="entry name" value="GLUTAMYL-TRNA(GLN) AMIDOTRANSFERASE SUBUNIT C, MITOCHONDRIAL"/>
    <property type="match status" value="1"/>
</dbReference>
<dbReference type="PANTHER" id="PTHR15004">
    <property type="entry name" value="GLUTAMYL-TRNA(GLN) AMIDOTRANSFERASE SUBUNIT C, MITOCHONDRIAL"/>
    <property type="match status" value="1"/>
</dbReference>
<dbReference type="Pfam" id="PF02686">
    <property type="entry name" value="GatC"/>
    <property type="match status" value="1"/>
</dbReference>
<dbReference type="EMBL" id="VSSQ01039266">
    <property type="protein sequence ID" value="MPM92311.1"/>
    <property type="molecule type" value="Genomic_DNA"/>
</dbReference>
<dbReference type="Gene3D" id="1.10.20.60">
    <property type="entry name" value="Glu-tRNAGln amidotransferase C subunit, N-terminal domain"/>
    <property type="match status" value="1"/>
</dbReference>
<dbReference type="InterPro" id="IPR003837">
    <property type="entry name" value="GatC"/>
</dbReference>
<evidence type="ECO:0000313" key="1">
    <source>
        <dbReference type="EMBL" id="MPM92311.1"/>
    </source>
</evidence>